<keyword evidence="2" id="KW-1185">Reference proteome</keyword>
<name>A0ACB7UWF6_DIOAL</name>
<sequence>MAVCSSCGEGSIIVDPGTFTRVCDTCGVVLYTDDFVAEIFTGDGERTTTLVHSFGDFGHRERRQYHARALFSDVSSRLGLSAHRAADAQRLAADASDGRLPLIPAVAAASSFIAARQHCLPLPISEVADAVSVEPRRIARAASKLSRRLDLPCLPPIDPSLFLSRALHSFSSFSTLDRRKSEEIIGQGMFLIQCATKWFLSTGRQPLPLVAAVASFVAEINSVEASISEIATEIHANVSTSKLRYKEFIDTLVRVARALLPWGEDVNAKNLIHHAPLLIRLMEIKSKSNSKARSQDKILALDLDDFLSKNTEEDSKYFNVGTGDESKDNYSRMSSQELERLKLSGISLAHGYKKALEKLATVGGNAVGLGMDLGKRRRLDVKVLLDSWKKRGIWVPNKEITLEQVVERDVGFEALPPSFVAGLESRRMRRMKIEAAKRRINETMNPCFDTSAITTETEESSRRSDWKPLLGKRKRRQGNGEGDAKCIDWEDCLIELLLLHQVNEDEIEQGQYKRLLDLHVF</sequence>
<protein>
    <submittedName>
        <fullName evidence="1">Transcription factor TFIIB protein</fullName>
    </submittedName>
</protein>
<gene>
    <name evidence="1" type="ORF">IHE45_13G010200</name>
</gene>
<comment type="caution">
    <text evidence="1">The sequence shown here is derived from an EMBL/GenBank/DDBJ whole genome shotgun (WGS) entry which is preliminary data.</text>
</comment>
<accession>A0ACB7UWF6</accession>
<organism evidence="1 2">
    <name type="scientific">Dioscorea alata</name>
    <name type="common">Purple yam</name>
    <dbReference type="NCBI Taxonomy" id="55571"/>
    <lineage>
        <taxon>Eukaryota</taxon>
        <taxon>Viridiplantae</taxon>
        <taxon>Streptophyta</taxon>
        <taxon>Embryophyta</taxon>
        <taxon>Tracheophyta</taxon>
        <taxon>Spermatophyta</taxon>
        <taxon>Magnoliopsida</taxon>
        <taxon>Liliopsida</taxon>
        <taxon>Dioscoreales</taxon>
        <taxon>Dioscoreaceae</taxon>
        <taxon>Dioscorea</taxon>
    </lineage>
</organism>
<reference evidence="2" key="1">
    <citation type="journal article" date="2022" name="Nat. Commun.">
        <title>Chromosome evolution and the genetic basis of agronomically important traits in greater yam.</title>
        <authorList>
            <person name="Bredeson J.V."/>
            <person name="Lyons J.B."/>
            <person name="Oniyinde I.O."/>
            <person name="Okereke N.R."/>
            <person name="Kolade O."/>
            <person name="Nnabue I."/>
            <person name="Nwadili C.O."/>
            <person name="Hribova E."/>
            <person name="Parker M."/>
            <person name="Nwogha J."/>
            <person name="Shu S."/>
            <person name="Carlson J."/>
            <person name="Kariba R."/>
            <person name="Muthemba S."/>
            <person name="Knop K."/>
            <person name="Barton G.J."/>
            <person name="Sherwood A.V."/>
            <person name="Lopez-Montes A."/>
            <person name="Asiedu R."/>
            <person name="Jamnadass R."/>
            <person name="Muchugi A."/>
            <person name="Goodstein D."/>
            <person name="Egesi C.N."/>
            <person name="Featherston J."/>
            <person name="Asfaw A."/>
            <person name="Simpson G.G."/>
            <person name="Dolezel J."/>
            <person name="Hendre P.S."/>
            <person name="Van Deynze A."/>
            <person name="Kumar P.L."/>
            <person name="Obidiegwu J.E."/>
            <person name="Bhattacharjee R."/>
            <person name="Rokhsar D.S."/>
        </authorList>
    </citation>
    <scope>NUCLEOTIDE SEQUENCE [LARGE SCALE GENOMIC DNA]</scope>
    <source>
        <strain evidence="2">cv. TDa95/00328</strain>
    </source>
</reference>
<dbReference type="Proteomes" id="UP000827976">
    <property type="component" value="Chromosome 13"/>
</dbReference>
<proteinExistence type="predicted"/>
<dbReference type="EMBL" id="CM037023">
    <property type="protein sequence ID" value="KAH7665100.1"/>
    <property type="molecule type" value="Genomic_DNA"/>
</dbReference>
<evidence type="ECO:0000313" key="2">
    <source>
        <dbReference type="Proteomes" id="UP000827976"/>
    </source>
</evidence>
<evidence type="ECO:0000313" key="1">
    <source>
        <dbReference type="EMBL" id="KAH7665100.1"/>
    </source>
</evidence>